<name>A0A2T2X742_9FIRM</name>
<comment type="caution">
    <text evidence="1">The sequence shown here is derived from an EMBL/GenBank/DDBJ whole genome shotgun (WGS) entry which is preliminary data.</text>
</comment>
<accession>A0A2T2X742</accession>
<sequence>MILGGVGLPEVSAIIPAYHRAVKTILTLVPKAMLFASSAQFNFAGDLNNWGGLCSRRNFSMLDSL</sequence>
<dbReference type="EMBL" id="PXYT01000011">
    <property type="protein sequence ID" value="PSR30321.1"/>
    <property type="molecule type" value="Genomic_DNA"/>
</dbReference>
<evidence type="ECO:0000313" key="1">
    <source>
        <dbReference type="EMBL" id="PSR30321.1"/>
    </source>
</evidence>
<reference evidence="1 2" key="1">
    <citation type="journal article" date="2014" name="BMC Genomics">
        <title>Comparison of environmental and isolate Sulfobacillus genomes reveals diverse carbon, sulfur, nitrogen, and hydrogen metabolisms.</title>
        <authorList>
            <person name="Justice N.B."/>
            <person name="Norman A."/>
            <person name="Brown C.T."/>
            <person name="Singh A."/>
            <person name="Thomas B.C."/>
            <person name="Banfield J.F."/>
        </authorList>
    </citation>
    <scope>NUCLEOTIDE SEQUENCE [LARGE SCALE GENOMIC DNA]</scope>
    <source>
        <strain evidence="1">AMDSBA1</strain>
    </source>
</reference>
<evidence type="ECO:0000313" key="2">
    <source>
        <dbReference type="Proteomes" id="UP000242699"/>
    </source>
</evidence>
<dbReference type="AlphaFoldDB" id="A0A2T2X742"/>
<dbReference type="Proteomes" id="UP000242699">
    <property type="component" value="Unassembled WGS sequence"/>
</dbReference>
<gene>
    <name evidence="1" type="ORF">C7B43_06290</name>
</gene>
<protein>
    <submittedName>
        <fullName evidence="1">Uncharacterized protein</fullName>
    </submittedName>
</protein>
<proteinExistence type="predicted"/>
<organism evidence="1 2">
    <name type="scientific">Sulfobacillus benefaciens</name>
    <dbReference type="NCBI Taxonomy" id="453960"/>
    <lineage>
        <taxon>Bacteria</taxon>
        <taxon>Bacillati</taxon>
        <taxon>Bacillota</taxon>
        <taxon>Clostridia</taxon>
        <taxon>Eubacteriales</taxon>
        <taxon>Clostridiales Family XVII. Incertae Sedis</taxon>
        <taxon>Sulfobacillus</taxon>
    </lineage>
</organism>